<gene>
    <name evidence="2" type="ORF">C1SCF055_LOCUS22606</name>
</gene>
<evidence type="ECO:0000256" key="1">
    <source>
        <dbReference type="SAM" id="MobiDB-lite"/>
    </source>
</evidence>
<evidence type="ECO:0000313" key="4">
    <source>
        <dbReference type="Proteomes" id="UP001152797"/>
    </source>
</evidence>
<dbReference type="Proteomes" id="UP001152797">
    <property type="component" value="Unassembled WGS sequence"/>
</dbReference>
<accession>A0A9P1CPS2</accession>
<sequence length="264" mass="29089">MIKSVKFPNAGGDDDTAAFFDGVFAGRWMSSVGEPRGEEDIDDYHSEVHPKDEGRVDATAPVCGEIQRYEDLWTMLMESQLAQDVTVYVQTCGTTACFALCLDLLPHQISAMAHITSILQMCCSYAETRPAQQEAYKQLKAHLDKVTYLQRKLLSQKRRRSRSRGVRVMPAILSSGHGHGTQESELEGSALEGAALASLPVSMLSPEEKRDEKSAQEDSDVEQEIRPLTQVLNSVMNSVEPRRPPRCGRPGSRVEGRIGLAVGP</sequence>
<feature type="region of interest" description="Disordered" evidence="1">
    <location>
        <begin position="155"/>
        <end position="187"/>
    </location>
</feature>
<comment type="caution">
    <text evidence="2">The sequence shown here is derived from an EMBL/GenBank/DDBJ whole genome shotgun (WGS) entry which is preliminary data.</text>
</comment>
<reference evidence="3 4" key="2">
    <citation type="submission" date="2024-05" db="EMBL/GenBank/DDBJ databases">
        <authorList>
            <person name="Chen Y."/>
            <person name="Shah S."/>
            <person name="Dougan E. K."/>
            <person name="Thang M."/>
            <person name="Chan C."/>
        </authorList>
    </citation>
    <scope>NUCLEOTIDE SEQUENCE [LARGE SCALE GENOMIC DNA]</scope>
</reference>
<dbReference type="EMBL" id="CAMXCT020002157">
    <property type="protein sequence ID" value="CAL1149479.1"/>
    <property type="molecule type" value="Genomic_DNA"/>
</dbReference>
<dbReference type="EMBL" id="CAMXCT010002157">
    <property type="protein sequence ID" value="CAI3996104.1"/>
    <property type="molecule type" value="Genomic_DNA"/>
</dbReference>
<feature type="compositionally biased region" description="Basic and acidic residues" evidence="1">
    <location>
        <begin position="206"/>
        <end position="216"/>
    </location>
</feature>
<protein>
    <submittedName>
        <fullName evidence="2">Uncharacterized protein</fullName>
    </submittedName>
</protein>
<dbReference type="AlphaFoldDB" id="A0A9P1CPS2"/>
<evidence type="ECO:0000313" key="3">
    <source>
        <dbReference type="EMBL" id="CAL4783416.1"/>
    </source>
</evidence>
<feature type="compositionally biased region" description="Basic residues" evidence="1">
    <location>
        <begin position="155"/>
        <end position="165"/>
    </location>
</feature>
<organism evidence="2">
    <name type="scientific">Cladocopium goreaui</name>
    <dbReference type="NCBI Taxonomy" id="2562237"/>
    <lineage>
        <taxon>Eukaryota</taxon>
        <taxon>Sar</taxon>
        <taxon>Alveolata</taxon>
        <taxon>Dinophyceae</taxon>
        <taxon>Suessiales</taxon>
        <taxon>Symbiodiniaceae</taxon>
        <taxon>Cladocopium</taxon>
    </lineage>
</organism>
<dbReference type="EMBL" id="CAMXCT030002157">
    <property type="protein sequence ID" value="CAL4783416.1"/>
    <property type="molecule type" value="Genomic_DNA"/>
</dbReference>
<reference evidence="2" key="1">
    <citation type="submission" date="2022-10" db="EMBL/GenBank/DDBJ databases">
        <authorList>
            <person name="Chen Y."/>
            <person name="Dougan E. K."/>
            <person name="Chan C."/>
            <person name="Rhodes N."/>
            <person name="Thang M."/>
        </authorList>
    </citation>
    <scope>NUCLEOTIDE SEQUENCE</scope>
</reference>
<keyword evidence="4" id="KW-1185">Reference proteome</keyword>
<name>A0A9P1CPS2_9DINO</name>
<feature type="region of interest" description="Disordered" evidence="1">
    <location>
        <begin position="203"/>
        <end position="264"/>
    </location>
</feature>
<evidence type="ECO:0000313" key="2">
    <source>
        <dbReference type="EMBL" id="CAI3996104.1"/>
    </source>
</evidence>
<proteinExistence type="predicted"/>